<dbReference type="Pfam" id="PF03734">
    <property type="entry name" value="YkuD"/>
    <property type="match status" value="1"/>
</dbReference>
<name>A0A512MGZ1_9BACT</name>
<dbReference type="UniPathway" id="UPA00219"/>
<dbReference type="EMBL" id="BKAG01000065">
    <property type="protein sequence ID" value="GEP45989.1"/>
    <property type="molecule type" value="Genomic_DNA"/>
</dbReference>
<dbReference type="GO" id="GO:0004180">
    <property type="term" value="F:carboxypeptidase activity"/>
    <property type="evidence" value="ECO:0007669"/>
    <property type="project" value="UniProtKB-ARBA"/>
</dbReference>
<protein>
    <recommendedName>
        <fullName evidence="9">L,D-TPase catalytic domain-containing protein</fullName>
    </recommendedName>
</protein>
<evidence type="ECO:0000256" key="1">
    <source>
        <dbReference type="ARBA" id="ARBA00004752"/>
    </source>
</evidence>
<dbReference type="Proteomes" id="UP000321577">
    <property type="component" value="Unassembled WGS sequence"/>
</dbReference>
<sequence length="278" mass="31784">MIKRLLLYGALLLLMSTAAWYWQKTPGGCENCLPMPDLKSFFMPPPPIPLPYAAPPAPGVWDTWSAVQRLADVNQRVLPVLKEELKKRELELGADVYLRAFKQERELELWLRSGAGWQLWRTYPVASASGYAGPKTREGDYQVPEGFYDVALKQMNPGSSYHLAFNIGYPNAYDLQHQRTGSFIMIHGRDVSVGCLAMRDPVIEEIYLLVQAAIEKGQEKVPVHLFPFRMTDENMNSAGEHPAEPFWRNELRPAWQHFEARHEVPEMAIVDGQYQLRL</sequence>
<evidence type="ECO:0000256" key="7">
    <source>
        <dbReference type="PROSITE-ProRule" id="PRU01373"/>
    </source>
</evidence>
<feature type="chain" id="PRO_5021949774" description="L,D-TPase catalytic domain-containing protein" evidence="8">
    <location>
        <begin position="22"/>
        <end position="278"/>
    </location>
</feature>
<proteinExistence type="inferred from homology"/>
<accession>A0A512MGZ1</accession>
<dbReference type="PANTHER" id="PTHR36699">
    <property type="entry name" value="LD-TRANSPEPTIDASE"/>
    <property type="match status" value="1"/>
</dbReference>
<keyword evidence="3" id="KW-0808">Transferase</keyword>
<feature type="active site" description="Proton donor/acceptor" evidence="7">
    <location>
        <position position="187"/>
    </location>
</feature>
<evidence type="ECO:0000256" key="6">
    <source>
        <dbReference type="ARBA" id="ARBA00023316"/>
    </source>
</evidence>
<keyword evidence="8" id="KW-0732">Signal</keyword>
<dbReference type="RefSeq" id="WP_246145808.1">
    <property type="nucleotide sequence ID" value="NZ_BKAG01000065.1"/>
</dbReference>
<gene>
    <name evidence="10" type="ORF">BGE01nite_52800</name>
</gene>
<dbReference type="PANTHER" id="PTHR36699:SF1">
    <property type="entry name" value="L,D-TRANSPEPTIDASE YAFK-RELATED"/>
    <property type="match status" value="1"/>
</dbReference>
<keyword evidence="4 7" id="KW-0133">Cell shape</keyword>
<dbReference type="GO" id="GO:0008360">
    <property type="term" value="P:regulation of cell shape"/>
    <property type="evidence" value="ECO:0007669"/>
    <property type="project" value="UniProtKB-UniRule"/>
</dbReference>
<dbReference type="GO" id="GO:0016740">
    <property type="term" value="F:transferase activity"/>
    <property type="evidence" value="ECO:0007669"/>
    <property type="project" value="UniProtKB-KW"/>
</dbReference>
<evidence type="ECO:0000313" key="11">
    <source>
        <dbReference type="Proteomes" id="UP000321577"/>
    </source>
</evidence>
<dbReference type="InterPro" id="IPR038063">
    <property type="entry name" value="Transpep_catalytic_dom"/>
</dbReference>
<feature type="active site" description="Nucleophile" evidence="7">
    <location>
        <position position="195"/>
    </location>
</feature>
<keyword evidence="5 7" id="KW-0573">Peptidoglycan synthesis</keyword>
<dbReference type="GO" id="GO:0071555">
    <property type="term" value="P:cell wall organization"/>
    <property type="evidence" value="ECO:0007669"/>
    <property type="project" value="UniProtKB-UniRule"/>
</dbReference>
<evidence type="ECO:0000256" key="8">
    <source>
        <dbReference type="SAM" id="SignalP"/>
    </source>
</evidence>
<organism evidence="10 11">
    <name type="scientific">Brevifollis gellanilyticus</name>
    <dbReference type="NCBI Taxonomy" id="748831"/>
    <lineage>
        <taxon>Bacteria</taxon>
        <taxon>Pseudomonadati</taxon>
        <taxon>Verrucomicrobiota</taxon>
        <taxon>Verrucomicrobiia</taxon>
        <taxon>Verrucomicrobiales</taxon>
        <taxon>Verrucomicrobiaceae</taxon>
    </lineage>
</organism>
<evidence type="ECO:0000256" key="2">
    <source>
        <dbReference type="ARBA" id="ARBA00005992"/>
    </source>
</evidence>
<comment type="similarity">
    <text evidence="2">Belongs to the YkuD family.</text>
</comment>
<dbReference type="SUPFAM" id="SSF141523">
    <property type="entry name" value="L,D-transpeptidase catalytic domain-like"/>
    <property type="match status" value="1"/>
</dbReference>
<feature type="domain" description="L,D-TPase catalytic" evidence="9">
    <location>
        <begin position="96"/>
        <end position="226"/>
    </location>
</feature>
<evidence type="ECO:0000256" key="3">
    <source>
        <dbReference type="ARBA" id="ARBA00022679"/>
    </source>
</evidence>
<dbReference type="PROSITE" id="PS52029">
    <property type="entry name" value="LD_TPASE"/>
    <property type="match status" value="1"/>
</dbReference>
<dbReference type="CDD" id="cd16913">
    <property type="entry name" value="YkuD_like"/>
    <property type="match status" value="1"/>
</dbReference>
<evidence type="ECO:0000256" key="5">
    <source>
        <dbReference type="ARBA" id="ARBA00022984"/>
    </source>
</evidence>
<evidence type="ECO:0000256" key="4">
    <source>
        <dbReference type="ARBA" id="ARBA00022960"/>
    </source>
</evidence>
<reference evidence="10 11" key="1">
    <citation type="submission" date="2019-07" db="EMBL/GenBank/DDBJ databases">
        <title>Whole genome shotgun sequence of Brevifollis gellanilyticus NBRC 108608.</title>
        <authorList>
            <person name="Hosoyama A."/>
            <person name="Uohara A."/>
            <person name="Ohji S."/>
            <person name="Ichikawa N."/>
        </authorList>
    </citation>
    <scope>NUCLEOTIDE SEQUENCE [LARGE SCALE GENOMIC DNA]</scope>
    <source>
        <strain evidence="10 11">NBRC 108608</strain>
    </source>
</reference>
<comment type="caution">
    <text evidence="10">The sequence shown here is derived from an EMBL/GenBank/DDBJ whole genome shotgun (WGS) entry which is preliminary data.</text>
</comment>
<dbReference type="GO" id="GO:0009252">
    <property type="term" value="P:peptidoglycan biosynthetic process"/>
    <property type="evidence" value="ECO:0007669"/>
    <property type="project" value="UniProtKB-UniPathway"/>
</dbReference>
<comment type="pathway">
    <text evidence="1 7">Cell wall biogenesis; peptidoglycan biosynthesis.</text>
</comment>
<dbReference type="AlphaFoldDB" id="A0A512MGZ1"/>
<feature type="signal peptide" evidence="8">
    <location>
        <begin position="1"/>
        <end position="21"/>
    </location>
</feature>
<evidence type="ECO:0000259" key="9">
    <source>
        <dbReference type="PROSITE" id="PS52029"/>
    </source>
</evidence>
<keyword evidence="11" id="KW-1185">Reference proteome</keyword>
<keyword evidence="6 7" id="KW-0961">Cell wall biogenesis/degradation</keyword>
<dbReference type="InterPro" id="IPR005490">
    <property type="entry name" value="LD_TPept_cat_dom"/>
</dbReference>
<evidence type="ECO:0000313" key="10">
    <source>
        <dbReference type="EMBL" id="GEP45989.1"/>
    </source>
</evidence>